<dbReference type="Gene3D" id="3.90.550.10">
    <property type="entry name" value="Spore Coat Polysaccharide Biosynthesis Protein SpsA, Chain A"/>
    <property type="match status" value="1"/>
</dbReference>
<evidence type="ECO:0000256" key="2">
    <source>
        <dbReference type="ARBA" id="ARBA00006739"/>
    </source>
</evidence>
<evidence type="ECO:0000256" key="5">
    <source>
        <dbReference type="SAM" id="MobiDB-lite"/>
    </source>
</evidence>
<dbReference type="Proteomes" id="UP000753256">
    <property type="component" value="Unassembled WGS sequence"/>
</dbReference>
<proteinExistence type="inferred from homology"/>
<dbReference type="SUPFAM" id="SSF53448">
    <property type="entry name" value="Nucleotide-diphospho-sugar transferases"/>
    <property type="match status" value="1"/>
</dbReference>
<organism evidence="7 8">
    <name type="scientific">Enorma phocaeensis</name>
    <dbReference type="NCBI Taxonomy" id="1871019"/>
    <lineage>
        <taxon>Bacteria</taxon>
        <taxon>Bacillati</taxon>
        <taxon>Actinomycetota</taxon>
        <taxon>Coriobacteriia</taxon>
        <taxon>Coriobacteriales</taxon>
        <taxon>Coriobacteriaceae</taxon>
        <taxon>Enorma</taxon>
    </lineage>
</organism>
<dbReference type="Pfam" id="PF00535">
    <property type="entry name" value="Glycos_transf_2"/>
    <property type="match status" value="1"/>
</dbReference>
<reference evidence="7" key="1">
    <citation type="journal article" date="2021" name="PeerJ">
        <title>Extensive microbial diversity within the chicken gut microbiome revealed by metagenomics and culture.</title>
        <authorList>
            <person name="Gilroy R."/>
            <person name="Ravi A."/>
            <person name="Getino M."/>
            <person name="Pursley I."/>
            <person name="Horton D.L."/>
            <person name="Alikhan N.F."/>
            <person name="Baker D."/>
            <person name="Gharbi K."/>
            <person name="Hall N."/>
            <person name="Watson M."/>
            <person name="Adriaenssens E.M."/>
            <person name="Foster-Nyarko E."/>
            <person name="Jarju S."/>
            <person name="Secka A."/>
            <person name="Antonio M."/>
            <person name="Oren A."/>
            <person name="Chaudhuri R.R."/>
            <person name="La Ragione R."/>
            <person name="Hildebrand F."/>
            <person name="Pallen M.J."/>
        </authorList>
    </citation>
    <scope>NUCLEOTIDE SEQUENCE</scope>
    <source>
        <strain evidence="7">ChiHjej13B12-9602</strain>
    </source>
</reference>
<dbReference type="PANTHER" id="PTHR43179">
    <property type="entry name" value="RHAMNOSYLTRANSFERASE WBBL"/>
    <property type="match status" value="1"/>
</dbReference>
<evidence type="ECO:0000256" key="4">
    <source>
        <dbReference type="ARBA" id="ARBA00022679"/>
    </source>
</evidence>
<dbReference type="GO" id="GO:0016757">
    <property type="term" value="F:glycosyltransferase activity"/>
    <property type="evidence" value="ECO:0007669"/>
    <property type="project" value="UniProtKB-KW"/>
</dbReference>
<accession>A0A921IUB6</accession>
<dbReference type="EMBL" id="DYUZ01000029">
    <property type="protein sequence ID" value="HJG37688.1"/>
    <property type="molecule type" value="Genomic_DNA"/>
</dbReference>
<dbReference type="InterPro" id="IPR001173">
    <property type="entry name" value="Glyco_trans_2-like"/>
</dbReference>
<reference evidence="7" key="2">
    <citation type="submission" date="2021-09" db="EMBL/GenBank/DDBJ databases">
        <authorList>
            <person name="Gilroy R."/>
        </authorList>
    </citation>
    <scope>NUCLEOTIDE SEQUENCE</scope>
    <source>
        <strain evidence="7">ChiHjej13B12-9602</strain>
    </source>
</reference>
<evidence type="ECO:0000313" key="8">
    <source>
        <dbReference type="Proteomes" id="UP000753256"/>
    </source>
</evidence>
<keyword evidence="3 7" id="KW-0328">Glycosyltransferase</keyword>
<sequence length="364" mass="40814">MSTATENNNQLAQADSMQDPTGTDQAAPAATSRKTREPIEHLAIVVVTYKRQELLGHLFDSYAALTCAPWRIVVVDNENAPETRELVEQTAARLDELWGATEPDAEGGRSRMVYAPQTDNLGGAGGFSAGVRRAFELGAEWFWVMDDDVLVMPEAIERLARWTDRYQVVQGSRLDYDGGPFFWQYQQFTTLGIPNPLAKADLGPTGAKRMNSLCFEGGLFSREVVRRIGFPDPRFFIYGDDACYGYLASKVTETVVVSDVILQRSRAIANWEVSGVRQLSSTSDTNRFYIMRNRGFFARYLREHGDYHRILFGVGTAATLAKELIRLAVVDRTFKTGVRQLVRGMRAAREIYRDSSWTPMPPVA</sequence>
<protein>
    <submittedName>
        <fullName evidence="7">Glycosyltransferase</fullName>
        <ecNumber evidence="7">2.4.-.-</ecNumber>
    </submittedName>
</protein>
<dbReference type="InterPro" id="IPR029044">
    <property type="entry name" value="Nucleotide-diphossugar_trans"/>
</dbReference>
<feature type="domain" description="Glycosyltransferase 2-like" evidence="6">
    <location>
        <begin position="44"/>
        <end position="227"/>
    </location>
</feature>
<evidence type="ECO:0000313" key="7">
    <source>
        <dbReference type="EMBL" id="HJG37688.1"/>
    </source>
</evidence>
<evidence type="ECO:0000259" key="6">
    <source>
        <dbReference type="Pfam" id="PF00535"/>
    </source>
</evidence>
<gene>
    <name evidence="7" type="ORF">K8V70_07510</name>
</gene>
<comment type="pathway">
    <text evidence="1">Cell wall biogenesis; cell wall polysaccharide biosynthesis.</text>
</comment>
<dbReference type="AlphaFoldDB" id="A0A921IUB6"/>
<name>A0A921IUB6_9ACTN</name>
<evidence type="ECO:0000256" key="3">
    <source>
        <dbReference type="ARBA" id="ARBA00022676"/>
    </source>
</evidence>
<dbReference type="RefSeq" id="WP_273190599.1">
    <property type="nucleotide sequence ID" value="NZ_DYUZ01000029.1"/>
</dbReference>
<feature type="compositionally biased region" description="Polar residues" evidence="5">
    <location>
        <begin position="1"/>
        <end position="24"/>
    </location>
</feature>
<feature type="region of interest" description="Disordered" evidence="5">
    <location>
        <begin position="1"/>
        <end position="35"/>
    </location>
</feature>
<dbReference type="EC" id="2.4.-.-" evidence="7"/>
<keyword evidence="4 7" id="KW-0808">Transferase</keyword>
<comment type="similarity">
    <text evidence="2">Belongs to the glycosyltransferase 2 family.</text>
</comment>
<evidence type="ECO:0000256" key="1">
    <source>
        <dbReference type="ARBA" id="ARBA00004776"/>
    </source>
</evidence>
<comment type="caution">
    <text evidence="7">The sequence shown here is derived from an EMBL/GenBank/DDBJ whole genome shotgun (WGS) entry which is preliminary data.</text>
</comment>
<dbReference type="PANTHER" id="PTHR43179:SF12">
    <property type="entry name" value="GALACTOFURANOSYLTRANSFERASE GLFT2"/>
    <property type="match status" value="1"/>
</dbReference>